<dbReference type="PANTHER" id="PTHR30293:SF2">
    <property type="entry name" value="TRANSCRIPTIONAL ACTIVATOR PROTEIN NHAR"/>
    <property type="match status" value="1"/>
</dbReference>
<dbReference type="KEGG" id="mros:EHO51_19810"/>
<geneLocation type="plasmid" evidence="9">
    <name>pgw6_2</name>
</geneLocation>
<name>A0A3G8MB56_9HYPH</name>
<dbReference type="Pfam" id="PF00126">
    <property type="entry name" value="HTH_1"/>
    <property type="match status" value="1"/>
</dbReference>
<geneLocation type="plasmid" evidence="7">
    <name>pGW6_2</name>
</geneLocation>
<keyword evidence="7" id="KW-0614">Plasmid</keyword>
<dbReference type="PRINTS" id="PR00039">
    <property type="entry name" value="HTHLYSR"/>
</dbReference>
<dbReference type="GO" id="GO:0003700">
    <property type="term" value="F:DNA-binding transcription factor activity"/>
    <property type="evidence" value="ECO:0007669"/>
    <property type="project" value="InterPro"/>
</dbReference>
<dbReference type="GO" id="GO:0003677">
    <property type="term" value="F:DNA binding"/>
    <property type="evidence" value="ECO:0007669"/>
    <property type="project" value="UniProtKB-KW"/>
</dbReference>
<accession>A0A3G8MB56</accession>
<keyword evidence="5" id="KW-0804">Transcription</keyword>
<dbReference type="Gene3D" id="3.40.190.290">
    <property type="match status" value="1"/>
</dbReference>
<proteinExistence type="inferred from homology"/>
<dbReference type="PROSITE" id="PS50931">
    <property type="entry name" value="HTH_LYSR"/>
    <property type="match status" value="1"/>
</dbReference>
<evidence type="ECO:0000313" key="9">
    <source>
        <dbReference type="Proteomes" id="UP000273982"/>
    </source>
</evidence>
<dbReference type="InterPro" id="IPR005119">
    <property type="entry name" value="LysR_subst-bd"/>
</dbReference>
<evidence type="ECO:0000256" key="5">
    <source>
        <dbReference type="ARBA" id="ARBA00023163"/>
    </source>
</evidence>
<dbReference type="InterPro" id="IPR036388">
    <property type="entry name" value="WH-like_DNA-bd_sf"/>
</dbReference>
<dbReference type="Proteomes" id="UP000424673">
    <property type="component" value="Plasmid unnamed2"/>
</dbReference>
<keyword evidence="4" id="KW-0010">Activator</keyword>
<dbReference type="Pfam" id="PF03466">
    <property type="entry name" value="LysR_substrate"/>
    <property type="match status" value="1"/>
</dbReference>
<comment type="similarity">
    <text evidence="1">Belongs to the LysR transcriptional regulatory family.</text>
</comment>
<evidence type="ECO:0000313" key="10">
    <source>
        <dbReference type="Proteomes" id="UP000424673"/>
    </source>
</evidence>
<dbReference type="AlphaFoldDB" id="A0A3G8MB56"/>
<dbReference type="SUPFAM" id="SSF53850">
    <property type="entry name" value="Periplasmic binding protein-like II"/>
    <property type="match status" value="1"/>
</dbReference>
<keyword evidence="2" id="KW-0805">Transcription regulation</keyword>
<evidence type="ECO:0000259" key="6">
    <source>
        <dbReference type="PROSITE" id="PS50931"/>
    </source>
</evidence>
<dbReference type="GO" id="GO:2000142">
    <property type="term" value="P:regulation of DNA-templated transcription initiation"/>
    <property type="evidence" value="ECO:0007669"/>
    <property type="project" value="TreeGrafter"/>
</dbReference>
<dbReference type="RefSeq" id="WP_124740559.1">
    <property type="nucleotide sequence ID" value="NZ_CP034088.1"/>
</dbReference>
<reference evidence="8 10" key="2">
    <citation type="journal article" date="2021" name="AMB Express">
        <title>Isolation and characterisation of Methylocystis spp. for poly-3-hydroxybutyrate production using waste methane feedstocks.</title>
        <authorList>
            <person name="Rumah B.L."/>
            <person name="Stead C.E."/>
            <person name="Claxton Stevens B.H."/>
            <person name="Minton N.P."/>
            <person name="Grosse-Honebrink A."/>
            <person name="Zhang Y."/>
        </authorList>
    </citation>
    <scope>NUCLEOTIDE SEQUENCE [LARGE SCALE GENOMIC DNA]</scope>
    <source>
        <strain evidence="8 10">BRCS1</strain>
        <plasmid evidence="8 10">unnamed2</plasmid>
    </source>
</reference>
<evidence type="ECO:0000313" key="8">
    <source>
        <dbReference type="EMBL" id="QGM95918.1"/>
    </source>
</evidence>
<dbReference type="EMBL" id="CP034088">
    <property type="protein sequence ID" value="AZG79056.1"/>
    <property type="molecule type" value="Genomic_DNA"/>
</dbReference>
<organism evidence="7 9">
    <name type="scientific">Methylocystis rosea</name>
    <dbReference type="NCBI Taxonomy" id="173366"/>
    <lineage>
        <taxon>Bacteria</taxon>
        <taxon>Pseudomonadati</taxon>
        <taxon>Pseudomonadota</taxon>
        <taxon>Alphaproteobacteria</taxon>
        <taxon>Hyphomicrobiales</taxon>
        <taxon>Methylocystaceae</taxon>
        <taxon>Methylocystis</taxon>
    </lineage>
</organism>
<evidence type="ECO:0000256" key="4">
    <source>
        <dbReference type="ARBA" id="ARBA00023159"/>
    </source>
</evidence>
<dbReference type="InterPro" id="IPR036390">
    <property type="entry name" value="WH_DNA-bd_sf"/>
</dbReference>
<evidence type="ECO:0000256" key="3">
    <source>
        <dbReference type="ARBA" id="ARBA00023125"/>
    </source>
</evidence>
<evidence type="ECO:0000313" key="7">
    <source>
        <dbReference type="EMBL" id="AZG79056.1"/>
    </source>
</evidence>
<dbReference type="SUPFAM" id="SSF46785">
    <property type="entry name" value="Winged helix' DNA-binding domain"/>
    <property type="match status" value="1"/>
</dbReference>
<reference evidence="7 9" key="1">
    <citation type="submission" date="2018-11" db="EMBL/GenBank/DDBJ databases">
        <title>Genome squencing of methanotrophic bacteria isolated from alkaline groundwater in Korea.</title>
        <authorList>
            <person name="Nguyen L.N."/>
        </authorList>
    </citation>
    <scope>NUCLEOTIDE SEQUENCE [LARGE SCALE GENOMIC DNA]</scope>
    <source>
        <strain evidence="7 9">GW6</strain>
        <plasmid evidence="7">pGW6_2</plasmid>
        <plasmid evidence="9">pgw6_2</plasmid>
    </source>
</reference>
<dbReference type="Gene3D" id="1.10.10.10">
    <property type="entry name" value="Winged helix-like DNA-binding domain superfamily/Winged helix DNA-binding domain"/>
    <property type="match status" value="1"/>
</dbReference>
<dbReference type="PANTHER" id="PTHR30293">
    <property type="entry name" value="TRANSCRIPTIONAL REGULATORY PROTEIN NAC-RELATED"/>
    <property type="match status" value="1"/>
</dbReference>
<dbReference type="FunFam" id="1.10.10.10:FF:000001">
    <property type="entry name" value="LysR family transcriptional regulator"/>
    <property type="match status" value="1"/>
</dbReference>
<protein>
    <submittedName>
        <fullName evidence="7">LysR family transcriptional regulator</fullName>
    </submittedName>
</protein>
<evidence type="ECO:0000256" key="1">
    <source>
        <dbReference type="ARBA" id="ARBA00009437"/>
    </source>
</evidence>
<geneLocation type="plasmid" evidence="8 10">
    <name>unnamed2</name>
</geneLocation>
<gene>
    <name evidence="7" type="ORF">EHO51_19810</name>
    <name evidence="8" type="ORF">F7D13_17705</name>
</gene>
<dbReference type="Proteomes" id="UP000273982">
    <property type="component" value="Plasmid pGW6_2"/>
</dbReference>
<dbReference type="InterPro" id="IPR000847">
    <property type="entry name" value="LysR_HTH_N"/>
</dbReference>
<keyword evidence="3" id="KW-0238">DNA-binding</keyword>
<sequence length="341" mass="38196">MNRLNYQHLYYFWVVAKHGGITRASERLGLAQPTISSQLSTFERNMGSRLFQRDGRRMSLTYVGERLFRYADQIFKLGEEIHLSLQEARALSVRRLIIGVVASLPKLVVYRLLSPAFEVGSPVQVVCHEDKLERLMPELALHDIDLVISDVPATTAAGTRVYNHLLGQSQIAVFGSKKLGPSYCENFPVSLNGAPLLLQTTNIALRVSLDEWFEEHNIRPNIVAEIEDSALLKTFAAEGVGLAIAPSILANALQRQHDLNVIGELEGLSEQFYAITTQKKFRNPMISAIIKGPDRTDSDCATEDLERQNGYSRPWLMKLLSLSYIWLNLPEACEATALLCL</sequence>
<dbReference type="EMBL" id="CP044330">
    <property type="protein sequence ID" value="QGM95918.1"/>
    <property type="molecule type" value="Genomic_DNA"/>
</dbReference>
<feature type="domain" description="HTH lysR-type" evidence="6">
    <location>
        <begin position="4"/>
        <end position="61"/>
    </location>
</feature>
<evidence type="ECO:0000256" key="2">
    <source>
        <dbReference type="ARBA" id="ARBA00023015"/>
    </source>
</evidence>
<keyword evidence="10" id="KW-1185">Reference proteome</keyword>